<dbReference type="RefSeq" id="XP_073105870.1">
    <property type="nucleotide sequence ID" value="XM_073249769.1"/>
</dbReference>
<dbReference type="GeneID" id="105039818"/>
<dbReference type="AlphaFoldDB" id="A0A6I9QSI8"/>
<dbReference type="CDD" id="cd06257">
    <property type="entry name" value="DnaJ"/>
    <property type="match status" value="1"/>
</dbReference>
<evidence type="ECO:0000313" key="5">
    <source>
        <dbReference type="RefSeq" id="XP_010914404.1"/>
    </source>
</evidence>
<organism evidence="3 5">
    <name type="scientific">Elaeis guineensis var. tenera</name>
    <name type="common">Oil palm</name>
    <dbReference type="NCBI Taxonomy" id="51953"/>
    <lineage>
        <taxon>Eukaryota</taxon>
        <taxon>Viridiplantae</taxon>
        <taxon>Streptophyta</taxon>
        <taxon>Embryophyta</taxon>
        <taxon>Tracheophyta</taxon>
        <taxon>Spermatophyta</taxon>
        <taxon>Magnoliopsida</taxon>
        <taxon>Liliopsida</taxon>
        <taxon>Arecaceae</taxon>
        <taxon>Arecoideae</taxon>
        <taxon>Cocoseae</taxon>
        <taxon>Elaeidinae</taxon>
        <taxon>Elaeis</taxon>
    </lineage>
</organism>
<accession>A0A6I9QSI8</accession>
<sequence>MMECNKEEAVRAKDIAEKRMQNKDFVGARKIALKAHQLFPDLDNISQMLTVCEVHCSAAVKVNGEMDWYGILQVEPSADDSSIKKQYRKLALLLHPDKNKFAGAEAAFKLIGEAHMTLSDRAKRSLHDIKRNVNIKIAPSRQPSQQAKNTTCARSNVHNMNFNGLNQQQQQPSAFSGTQTFWTICPTCGMRYQYYRTILNRALRCQNCMKPFIAYDLNAQTVPPGASSGYSYNSSGIPTQQVPSQQAHNTTQQTQFGRSSSSTAFQGTVGGTSAVNYEHEGGSMNKTKEDSKVNVEVGAGNEVKFEKVNLTEVNKREQVAKPSKVNTSQKRGRKAVIESSDSDSTDSEDIVIEDGHPAKQGAGASASHCLRRSSRQKQNVSYNEEESFNDDDDFMNPPSHKRLRKGGSSYNADRNVKDFSDGDANGVDVGMSENNISEDKMDSKQKRGTMCDEKLPNGSGEVTEVKVHESKQGTTEKEEISQAGIDSSVDSSSKASPNVGSFSYPDPEFCDFEKLRSPIQFVADQIWAVYDNLDGMPRFYARIKHVYTPTFKLRFTWLEHEPTNKAEMAWSDEELPVACGNFRLGKSEVTEDRLMFSHVISWEKGRKRNSYDIYPRKGEVWALYKDWDIGWSSDPDSHRLYEYEIVEVVLDFIAGTGISVVPLVKIKGFVSLFIRAKGEITASCVIPPNEILRFSHSIPSYRMTGAEREGIPKDCFELDSASLPNNFEEIFHSVSLDSLTVGVEKLDNEHNGSYPKTAVDEEKLGTVKIGETENMKRWNFSSHETNGVCEEKYHASTSQHMAATGPNHINETKASRVEIDKNKVDPQNANANSDAECHDPSTSSSQSPITYEYPESEFHNFEEDKAIENFQHGQIWALYSDIDKYPKYYGWIRKVELEDFRVHMIWLEACPSGEEEKRWLEEELPIGCGTFKVASGSITFDTTDTFSHLVEARPTGRKNHYVIVPSIGEIWAVYKKWRAGWTLTDLESCEFDLVEICEHCGSGVKVSLLTKVNGYRAVFRPERKGNVMAMMEIPEDEFLRFSHRIPAFRLRDERGGKLRGYWELDPASVPEIFLFTNVD</sequence>
<dbReference type="KEGG" id="egu:105039818"/>
<dbReference type="RefSeq" id="XP_010914404.1">
    <property type="nucleotide sequence ID" value="XM_010916102.3"/>
</dbReference>
<dbReference type="InterPro" id="IPR036869">
    <property type="entry name" value="J_dom_sf"/>
</dbReference>
<evidence type="ECO:0000256" key="1">
    <source>
        <dbReference type="SAM" id="MobiDB-lite"/>
    </source>
</evidence>
<dbReference type="SUPFAM" id="SSF46565">
    <property type="entry name" value="Chaperone J-domain"/>
    <property type="match status" value="1"/>
</dbReference>
<feature type="compositionally biased region" description="Basic and acidic residues" evidence="1">
    <location>
        <begin position="277"/>
        <end position="293"/>
    </location>
</feature>
<evidence type="ECO:0000259" key="2">
    <source>
        <dbReference type="PROSITE" id="PS50076"/>
    </source>
</evidence>
<dbReference type="PANTHER" id="PTHR47374">
    <property type="entry name" value="ENDOSOME ANTIGEN-LIKE PROTEIN, PUTATIVE (DUF3444)-RELATED"/>
    <property type="match status" value="1"/>
</dbReference>
<feature type="compositionally biased region" description="Basic and acidic residues" evidence="1">
    <location>
        <begin position="463"/>
        <end position="480"/>
    </location>
</feature>
<feature type="compositionally biased region" description="Polar residues" evidence="1">
    <location>
        <begin position="840"/>
        <end position="849"/>
    </location>
</feature>
<reference evidence="4 5" key="1">
    <citation type="submission" date="2025-04" db="UniProtKB">
        <authorList>
            <consortium name="RefSeq"/>
        </authorList>
    </citation>
    <scope>IDENTIFICATION</scope>
</reference>
<dbReference type="RefSeq" id="XP_029118761.1">
    <property type="nucleotide sequence ID" value="XM_029262928.1"/>
</dbReference>
<evidence type="ECO:0000313" key="3">
    <source>
        <dbReference type="Proteomes" id="UP000504607"/>
    </source>
</evidence>
<gene>
    <name evidence="4 5 6" type="primary">LOC105039818</name>
</gene>
<dbReference type="RefSeq" id="XP_073105881.1">
    <property type="nucleotide sequence ID" value="XM_073249780.1"/>
</dbReference>
<dbReference type="InterPro" id="IPR001623">
    <property type="entry name" value="DnaJ_domain"/>
</dbReference>
<evidence type="ECO:0000313" key="4">
    <source>
        <dbReference type="RefSeq" id="XP_010914403.1"/>
    </source>
</evidence>
<feature type="compositionally biased region" description="Acidic residues" evidence="1">
    <location>
        <begin position="340"/>
        <end position="352"/>
    </location>
</feature>
<feature type="compositionally biased region" description="Polar residues" evidence="1">
    <location>
        <begin position="237"/>
        <end position="275"/>
    </location>
</feature>
<dbReference type="PANTHER" id="PTHR47374:SF6">
    <property type="entry name" value="ENDOSOME ANTIGEN-LIKE PROTEIN, PUTATIVE (DUF3444)-RELATED"/>
    <property type="match status" value="1"/>
</dbReference>
<proteinExistence type="predicted"/>
<dbReference type="RefSeq" id="XP_073105877.1">
    <property type="nucleotide sequence ID" value="XM_073249776.1"/>
</dbReference>
<dbReference type="Gene3D" id="1.10.287.110">
    <property type="entry name" value="DnaJ domain"/>
    <property type="match status" value="1"/>
</dbReference>
<feature type="region of interest" description="Disordered" evidence="1">
    <location>
        <begin position="229"/>
        <end position="293"/>
    </location>
</feature>
<feature type="compositionally biased region" description="Acidic residues" evidence="1">
    <location>
        <begin position="383"/>
        <end position="394"/>
    </location>
</feature>
<feature type="region of interest" description="Disordered" evidence="1">
    <location>
        <begin position="317"/>
        <end position="498"/>
    </location>
</feature>
<protein>
    <submittedName>
        <fullName evidence="4 5">Uncharacterized protein LOC105039818</fullName>
    </submittedName>
</protein>
<dbReference type="RefSeq" id="XP_073105860.1">
    <property type="nucleotide sequence ID" value="XM_073249759.1"/>
</dbReference>
<dbReference type="PROSITE" id="PS50076">
    <property type="entry name" value="DNAJ_2"/>
    <property type="match status" value="1"/>
</dbReference>
<dbReference type="Pfam" id="PF00226">
    <property type="entry name" value="DnaJ"/>
    <property type="match status" value="1"/>
</dbReference>
<dbReference type="InterPro" id="IPR056988">
    <property type="entry name" value="Zn_ribbon_pln"/>
</dbReference>
<feature type="domain" description="J" evidence="2">
    <location>
        <begin position="67"/>
        <end position="131"/>
    </location>
</feature>
<dbReference type="Proteomes" id="UP000504607">
    <property type="component" value="Chromosome 2"/>
</dbReference>
<feature type="region of interest" description="Disordered" evidence="1">
    <location>
        <begin position="825"/>
        <end position="850"/>
    </location>
</feature>
<dbReference type="PRINTS" id="PR00625">
    <property type="entry name" value="JDOMAIN"/>
</dbReference>
<dbReference type="InterPro" id="IPR024593">
    <property type="entry name" value="DUF3444"/>
</dbReference>
<name>A0A6I9QSI8_ELAGV</name>
<dbReference type="GO" id="GO:0005783">
    <property type="term" value="C:endoplasmic reticulum"/>
    <property type="evidence" value="ECO:0007669"/>
    <property type="project" value="UniProtKB-ARBA"/>
</dbReference>
<evidence type="ECO:0000313" key="6">
    <source>
        <dbReference type="RefSeq" id="XP_029118761.1"/>
    </source>
</evidence>
<dbReference type="RefSeq" id="XP_010914403.1">
    <property type="nucleotide sequence ID" value="XM_010916101.3"/>
</dbReference>
<dbReference type="Pfam" id="PF23551">
    <property type="entry name" value="Zn_ribbon_20"/>
    <property type="match status" value="1"/>
</dbReference>
<feature type="compositionally biased region" description="Basic and acidic residues" evidence="1">
    <location>
        <begin position="437"/>
        <end position="455"/>
    </location>
</feature>
<dbReference type="OrthoDB" id="10250354at2759"/>
<dbReference type="SMART" id="SM00271">
    <property type="entry name" value="DnaJ"/>
    <property type="match status" value="1"/>
</dbReference>
<dbReference type="Pfam" id="PF11926">
    <property type="entry name" value="DUF3444"/>
    <property type="match status" value="2"/>
</dbReference>
<feature type="compositionally biased region" description="Low complexity" evidence="1">
    <location>
        <begin position="481"/>
        <end position="496"/>
    </location>
</feature>
<keyword evidence="3" id="KW-1185">Reference proteome</keyword>